<name>A0A9P5SAX3_9FUNG</name>
<feature type="chain" id="PRO_5040507050" description="Mid2 domain-containing protein" evidence="3">
    <location>
        <begin position="31"/>
        <end position="269"/>
    </location>
</feature>
<keyword evidence="5" id="KW-1185">Reference proteome</keyword>
<evidence type="ECO:0000256" key="2">
    <source>
        <dbReference type="SAM" id="Phobius"/>
    </source>
</evidence>
<evidence type="ECO:0008006" key="6">
    <source>
        <dbReference type="Google" id="ProtNLM"/>
    </source>
</evidence>
<keyword evidence="2" id="KW-1133">Transmembrane helix</keyword>
<evidence type="ECO:0000256" key="1">
    <source>
        <dbReference type="SAM" id="MobiDB-lite"/>
    </source>
</evidence>
<feature type="transmembrane region" description="Helical" evidence="2">
    <location>
        <begin position="154"/>
        <end position="177"/>
    </location>
</feature>
<reference evidence="4" key="1">
    <citation type="journal article" date="2020" name="Fungal Divers.">
        <title>Resolving the Mortierellaceae phylogeny through synthesis of multi-gene phylogenetics and phylogenomics.</title>
        <authorList>
            <person name="Vandepol N."/>
            <person name="Liber J."/>
            <person name="Desiro A."/>
            <person name="Na H."/>
            <person name="Kennedy M."/>
            <person name="Barry K."/>
            <person name="Grigoriev I.V."/>
            <person name="Miller A.N."/>
            <person name="O'Donnell K."/>
            <person name="Stajich J.E."/>
            <person name="Bonito G."/>
        </authorList>
    </citation>
    <scope>NUCLEOTIDE SEQUENCE</scope>
    <source>
        <strain evidence="4">NVP1</strain>
    </source>
</reference>
<evidence type="ECO:0000256" key="3">
    <source>
        <dbReference type="SAM" id="SignalP"/>
    </source>
</evidence>
<evidence type="ECO:0000313" key="4">
    <source>
        <dbReference type="EMBL" id="KAF9324149.1"/>
    </source>
</evidence>
<dbReference type="AlphaFoldDB" id="A0A9P5SAX3"/>
<comment type="caution">
    <text evidence="4">The sequence shown here is derived from an EMBL/GenBank/DDBJ whole genome shotgun (WGS) entry which is preliminary data.</text>
</comment>
<gene>
    <name evidence="4" type="ORF">BG006_000819</name>
</gene>
<keyword evidence="3" id="KW-0732">Signal</keyword>
<protein>
    <recommendedName>
        <fullName evidence="6">Mid2 domain-containing protein</fullName>
    </recommendedName>
</protein>
<keyword evidence="2" id="KW-0472">Membrane</keyword>
<evidence type="ECO:0000313" key="5">
    <source>
        <dbReference type="Proteomes" id="UP000696485"/>
    </source>
</evidence>
<accession>A0A9P5SAX3</accession>
<keyword evidence="2" id="KW-0812">Transmembrane</keyword>
<sequence length="269" mass="29450">MTKSRMTWHKWSLCVWAIVFSTICLKTASGACSPCDLVEGLFKPCNTSLAILTWPSEAVYQPNEVQAPCACNDNFYDLIDRCLKCESSTTAKYSVKEKTGYQLVCTSFHQTWKAINIPQSSTTTSSTTSTTSGILSSDIATSGEDTGNPLSSGALAGIIVSAVALVVALSVAAYVYGRRRRERALEKDDYKYSDTHRDSYMEVALPQYNNGMQPTLPPISKVSNLRVTNPDSDDEAPSNPPQMSQHQATPSFEVNRGSPGWRRGSFDDD</sequence>
<dbReference type="EMBL" id="JAAAUY010001143">
    <property type="protein sequence ID" value="KAF9324149.1"/>
    <property type="molecule type" value="Genomic_DNA"/>
</dbReference>
<feature type="signal peptide" evidence="3">
    <location>
        <begin position="1"/>
        <end position="30"/>
    </location>
</feature>
<dbReference type="Proteomes" id="UP000696485">
    <property type="component" value="Unassembled WGS sequence"/>
</dbReference>
<feature type="region of interest" description="Disordered" evidence="1">
    <location>
        <begin position="223"/>
        <end position="269"/>
    </location>
</feature>
<proteinExistence type="predicted"/>
<organism evidence="4 5">
    <name type="scientific">Podila minutissima</name>
    <dbReference type="NCBI Taxonomy" id="64525"/>
    <lineage>
        <taxon>Eukaryota</taxon>
        <taxon>Fungi</taxon>
        <taxon>Fungi incertae sedis</taxon>
        <taxon>Mucoromycota</taxon>
        <taxon>Mortierellomycotina</taxon>
        <taxon>Mortierellomycetes</taxon>
        <taxon>Mortierellales</taxon>
        <taxon>Mortierellaceae</taxon>
        <taxon>Podila</taxon>
    </lineage>
</organism>
<feature type="compositionally biased region" description="Polar residues" evidence="1">
    <location>
        <begin position="241"/>
        <end position="252"/>
    </location>
</feature>